<keyword evidence="1" id="KW-0812">Transmembrane</keyword>
<comment type="caution">
    <text evidence="2">The sequence shown here is derived from an EMBL/GenBank/DDBJ whole genome shotgun (WGS) entry which is preliminary data.</text>
</comment>
<dbReference type="RefSeq" id="WP_101035805.1">
    <property type="nucleotide sequence ID" value="NZ_CP073801.1"/>
</dbReference>
<evidence type="ECO:0000313" key="3">
    <source>
        <dbReference type="Proteomes" id="UP000233482"/>
    </source>
</evidence>
<proteinExistence type="predicted"/>
<keyword evidence="1" id="KW-1133">Transmembrane helix</keyword>
<reference evidence="2 3" key="1">
    <citation type="submission" date="2017-12" db="EMBL/GenBank/DDBJ databases">
        <title>Genomics of Macrococcus caseolyticus.</title>
        <authorList>
            <person name="MacFadyen A.C."/>
            <person name="Paterson G.K."/>
        </authorList>
    </citation>
    <scope>NUCLEOTIDE SEQUENCE [LARGE SCALE GENOMIC DNA]</scope>
    <source>
        <strain evidence="2 3">5788_EF188</strain>
    </source>
</reference>
<evidence type="ECO:0000313" key="2">
    <source>
        <dbReference type="EMBL" id="PKE26634.1"/>
    </source>
</evidence>
<dbReference type="AlphaFoldDB" id="A0A855GL04"/>
<accession>A0A855GL04</accession>
<dbReference type="EMBL" id="PIXC01000006">
    <property type="protein sequence ID" value="PKE26634.1"/>
    <property type="molecule type" value="Genomic_DNA"/>
</dbReference>
<sequence>MFKFLKGIIKLILIVTVCIMIYLIIQLNPFTNSPNQSGSESDAVTYNLEDNALFRNIPLSQVKNAFNFMDKQEFMAVSGLTLMGYNDEYLAGKRGNDYILYRFGEQQVFVFPNEYTLNQALTERSQRIELKDISSY</sequence>
<protein>
    <submittedName>
        <fullName evidence="2">DUF4930 domain-containing protein</fullName>
    </submittedName>
</protein>
<name>A0A855GL04_9STAP</name>
<dbReference type="Pfam" id="PF16284">
    <property type="entry name" value="DUF4930"/>
    <property type="match status" value="1"/>
</dbReference>
<dbReference type="Proteomes" id="UP000233482">
    <property type="component" value="Unassembled WGS sequence"/>
</dbReference>
<organism evidence="2 3">
    <name type="scientific">Macrococcoides caseolyticum</name>
    <dbReference type="NCBI Taxonomy" id="69966"/>
    <lineage>
        <taxon>Bacteria</taxon>
        <taxon>Bacillati</taxon>
        <taxon>Bacillota</taxon>
        <taxon>Bacilli</taxon>
        <taxon>Bacillales</taxon>
        <taxon>Staphylococcaceae</taxon>
        <taxon>Macrococcoides</taxon>
    </lineage>
</organism>
<feature type="transmembrane region" description="Helical" evidence="1">
    <location>
        <begin position="7"/>
        <end position="25"/>
    </location>
</feature>
<dbReference type="InterPro" id="IPR032561">
    <property type="entry name" value="DUF4930"/>
</dbReference>
<keyword evidence="1" id="KW-0472">Membrane</keyword>
<evidence type="ECO:0000256" key="1">
    <source>
        <dbReference type="SAM" id="Phobius"/>
    </source>
</evidence>
<gene>
    <name evidence="2" type="ORF">CW686_04015</name>
</gene>